<dbReference type="PROSITE" id="PS50075">
    <property type="entry name" value="CARRIER"/>
    <property type="match status" value="1"/>
</dbReference>
<evidence type="ECO:0000313" key="5">
    <source>
        <dbReference type="EMBL" id="MFB2839524.1"/>
    </source>
</evidence>
<keyword evidence="2" id="KW-0596">Phosphopantetheine</keyword>
<feature type="non-terminal residue" evidence="5">
    <location>
        <position position="1"/>
    </location>
</feature>
<evidence type="ECO:0000313" key="6">
    <source>
        <dbReference type="Proteomes" id="UP001576780"/>
    </source>
</evidence>
<dbReference type="Gene3D" id="1.10.1200.10">
    <property type="entry name" value="ACP-like"/>
    <property type="match status" value="1"/>
</dbReference>
<dbReference type="Pfam" id="PF00668">
    <property type="entry name" value="Condensation"/>
    <property type="match status" value="1"/>
</dbReference>
<dbReference type="SMART" id="SM00823">
    <property type="entry name" value="PKS_PP"/>
    <property type="match status" value="1"/>
</dbReference>
<dbReference type="Gene3D" id="3.30.559.10">
    <property type="entry name" value="Chloramphenicol acetyltransferase-like domain"/>
    <property type="match status" value="1"/>
</dbReference>
<dbReference type="InterPro" id="IPR023213">
    <property type="entry name" value="CAT-like_dom_sf"/>
</dbReference>
<dbReference type="InterPro" id="IPR001242">
    <property type="entry name" value="Condensation_dom"/>
</dbReference>
<gene>
    <name evidence="5" type="ORF">ACE1CA_33960</name>
</gene>
<comment type="caution">
    <text evidence="5">The sequence shown here is derived from an EMBL/GenBank/DDBJ whole genome shotgun (WGS) entry which is preliminary data.</text>
</comment>
<comment type="cofactor">
    <cofactor evidence="1">
        <name>pantetheine 4'-phosphate</name>
        <dbReference type="ChEBI" id="CHEBI:47942"/>
    </cofactor>
</comment>
<name>A0ABV4WWN9_9CYAN</name>
<sequence>TAVEEILATIWQEVLKVDPIGIHDNFFELGGDSILSIQIVTKARQAGLQLTVNQLFAHQTIAELAAVAGTTKVIQIAQELVTGKVHLTPIQQRFFELKWVEPHHFNQSFLFTTPSHFQPELLSPIWGHLLKHHDALRLRFTQSESGWEQIHATPNEKIAYSYFDLSSLPESEISATIENTANSLQASLNLASNLVQIAYFKLGENQLGRLLIVIHHLVVDGVSWRILLEDLLTAYQQLSQNQAIQLPPKTTSFQDWAQHLKEYARYAYGTLTRTEILKSELAYWLSKSDSNVSSLPVDYPAGENTVASASNISVSLNEAETQALLQEVPKAYKTQINDVLLTALVLVLSRWTNSNSVLFNLEGHGREDIIEGVDLSRTVGWFTTLF</sequence>
<accession>A0ABV4WWN9</accession>
<proteinExistence type="predicted"/>
<organism evidence="5 6">
    <name type="scientific">Floridaenema evergladense BLCC-F167</name>
    <dbReference type="NCBI Taxonomy" id="3153639"/>
    <lineage>
        <taxon>Bacteria</taxon>
        <taxon>Bacillati</taxon>
        <taxon>Cyanobacteriota</taxon>
        <taxon>Cyanophyceae</taxon>
        <taxon>Oscillatoriophycideae</taxon>
        <taxon>Aerosakkonematales</taxon>
        <taxon>Aerosakkonemataceae</taxon>
        <taxon>Floridanema</taxon>
        <taxon>Floridanema evergladense</taxon>
    </lineage>
</organism>
<evidence type="ECO:0000256" key="1">
    <source>
        <dbReference type="ARBA" id="ARBA00001957"/>
    </source>
</evidence>
<evidence type="ECO:0000256" key="3">
    <source>
        <dbReference type="ARBA" id="ARBA00022553"/>
    </source>
</evidence>
<dbReference type="PANTHER" id="PTHR45398:SF1">
    <property type="entry name" value="ENZYME, PUTATIVE (JCVI)-RELATED"/>
    <property type="match status" value="1"/>
</dbReference>
<reference evidence="5 6" key="1">
    <citation type="submission" date="2024-09" db="EMBL/GenBank/DDBJ databases">
        <title>Floridaenema gen nov. (Aerosakkonemataceae, Aerosakkonematales ord. nov., Cyanobacteria) from benthic tropical and subtropical fresh waters, with the description of four new species.</title>
        <authorList>
            <person name="Moretto J.A."/>
            <person name="Berthold D.E."/>
            <person name="Lefler F.W."/>
            <person name="Huang I.-S."/>
            <person name="Laughinghouse H. IV."/>
        </authorList>
    </citation>
    <scope>NUCLEOTIDE SEQUENCE [LARGE SCALE GENOMIC DNA]</scope>
    <source>
        <strain evidence="5 6">BLCC-F167</strain>
    </source>
</reference>
<dbReference type="SUPFAM" id="SSF52777">
    <property type="entry name" value="CoA-dependent acyltransferases"/>
    <property type="match status" value="2"/>
</dbReference>
<protein>
    <submittedName>
        <fullName evidence="5">Condensation domain-containing protein</fullName>
    </submittedName>
</protein>
<dbReference type="InterPro" id="IPR020806">
    <property type="entry name" value="PKS_PP-bd"/>
</dbReference>
<evidence type="ECO:0000256" key="2">
    <source>
        <dbReference type="ARBA" id="ARBA00022450"/>
    </source>
</evidence>
<keyword evidence="3" id="KW-0597">Phosphoprotein</keyword>
<dbReference type="InterPro" id="IPR009081">
    <property type="entry name" value="PP-bd_ACP"/>
</dbReference>
<feature type="domain" description="Carrier" evidence="4">
    <location>
        <begin position="1"/>
        <end position="72"/>
    </location>
</feature>
<dbReference type="Proteomes" id="UP001576780">
    <property type="component" value="Unassembled WGS sequence"/>
</dbReference>
<dbReference type="PANTHER" id="PTHR45398">
    <property type="match status" value="1"/>
</dbReference>
<dbReference type="PROSITE" id="PS00012">
    <property type="entry name" value="PHOSPHOPANTETHEINE"/>
    <property type="match status" value="1"/>
</dbReference>
<dbReference type="SUPFAM" id="SSF47336">
    <property type="entry name" value="ACP-like"/>
    <property type="match status" value="1"/>
</dbReference>
<dbReference type="InterPro" id="IPR036736">
    <property type="entry name" value="ACP-like_sf"/>
</dbReference>
<dbReference type="RefSeq" id="WP_413281792.1">
    <property type="nucleotide sequence ID" value="NZ_JBHFNT010000312.1"/>
</dbReference>
<feature type="non-terminal residue" evidence="5">
    <location>
        <position position="386"/>
    </location>
</feature>
<dbReference type="Pfam" id="PF00550">
    <property type="entry name" value="PP-binding"/>
    <property type="match status" value="1"/>
</dbReference>
<evidence type="ECO:0000259" key="4">
    <source>
        <dbReference type="PROSITE" id="PS50075"/>
    </source>
</evidence>
<dbReference type="InterPro" id="IPR006162">
    <property type="entry name" value="Ppantetheine_attach_site"/>
</dbReference>
<dbReference type="Gene3D" id="3.30.559.30">
    <property type="entry name" value="Nonribosomal peptide synthetase, condensation domain"/>
    <property type="match status" value="1"/>
</dbReference>
<dbReference type="EMBL" id="JBHFNT010000312">
    <property type="protein sequence ID" value="MFB2839524.1"/>
    <property type="molecule type" value="Genomic_DNA"/>
</dbReference>
<keyword evidence="6" id="KW-1185">Reference proteome</keyword>